<evidence type="ECO:0000256" key="1">
    <source>
        <dbReference type="SAM" id="Phobius"/>
    </source>
</evidence>
<evidence type="ECO:0000313" key="2">
    <source>
        <dbReference type="EMBL" id="BBI97819.1"/>
    </source>
</evidence>
<protein>
    <submittedName>
        <fullName evidence="2">Uncharacterized protein</fullName>
    </submittedName>
</protein>
<dbReference type="RefSeq" id="WP_168445029.1">
    <property type="nucleotide sequence ID" value="NZ_AP019534.1"/>
</dbReference>
<dbReference type="AlphaFoldDB" id="A0A455VW62"/>
<organism evidence="2">
    <name type="scientific">Enterobacter asburiae</name>
    <dbReference type="NCBI Taxonomy" id="61645"/>
    <lineage>
        <taxon>Bacteria</taxon>
        <taxon>Pseudomonadati</taxon>
        <taxon>Pseudomonadota</taxon>
        <taxon>Gammaproteobacteria</taxon>
        <taxon>Enterobacterales</taxon>
        <taxon>Enterobacteriaceae</taxon>
        <taxon>Enterobacter</taxon>
        <taxon>Enterobacter cloacae complex</taxon>
    </lineage>
</organism>
<keyword evidence="2" id="KW-0614">Plasmid</keyword>
<gene>
    <name evidence="2" type="ORF">MRY18106EAS_P0140</name>
</gene>
<keyword evidence="1" id="KW-1133">Transmembrane helix</keyword>
<keyword evidence="1" id="KW-0472">Membrane</keyword>
<geneLocation type="plasmid" evidence="2">
    <name>pMRY18-106EAS_1</name>
</geneLocation>
<keyword evidence="1" id="KW-0812">Transmembrane</keyword>
<reference evidence="2" key="1">
    <citation type="submission" date="2019-03" db="EMBL/GenBank/DDBJ databases">
        <title>Complete genome sequences of Enterobacter asburiae str. MRY18-106 isolated from a patient in Japan.</title>
        <authorList>
            <person name="Sekizuka T."/>
            <person name="Matsui M."/>
            <person name="Takara T."/>
            <person name="Uechi A."/>
            <person name="Harakuni M."/>
            <person name="Kimura T."/>
            <person name="Suzuki S."/>
            <person name="Kuroda M."/>
        </authorList>
    </citation>
    <scope>NUCLEOTIDE SEQUENCE</scope>
    <source>
        <strain evidence="2">MRY18-106</strain>
        <plasmid evidence="2">pMRY18-106EAS_1</plasmid>
    </source>
</reference>
<name>A0A455VW62_ENTAS</name>
<proteinExistence type="predicted"/>
<feature type="transmembrane region" description="Helical" evidence="1">
    <location>
        <begin position="28"/>
        <end position="48"/>
    </location>
</feature>
<accession>A0A455VW62</accession>
<dbReference type="EMBL" id="AP019534">
    <property type="protein sequence ID" value="BBI97819.1"/>
    <property type="molecule type" value="Genomic_DNA"/>
</dbReference>
<sequence>MPDNMIEGLANAAAHPVTVQVINQGPRIWGNVATGFITAGAAIVAVMLTHRYTHRREKQAAVQQLKREQLFIATELIFLLEQYAENCARVAADDGEMVSVDGRQAERAPVAGHPAPLDFDKVAGDWSSLPARRMYRIRELPLRQAGAMSAIEHAWDNDMPGDYPLFFRQRQYEFARLGITAISEARQLRKLSGLPADRLNKSEWSALPVIMDVLKRERQQRISEHLTCAAAEQP</sequence>